<keyword evidence="7" id="KW-1185">Reference proteome</keyword>
<sequence>MDRKTSFVWTYFTVTDKTSCRASCSICNQTISYQSSISNLKRHIKFKHPTVKLSSEKRKYIVVASGTTNPLSSDASANASGYNKCVNNSSRLPKAAEGDEGTEILPVVEFNETLQNFEGSDQTPSFVHGAETEEIKLKESFENDPLEFRIKEEINTDNEQESGPHIAYVTSMAPGEHVPSEKPREVPKTHTKLPSTIEKSLDRFCKLQEKQIAATEKLAATIETSSKRFADQMSTTMKILATVAQSQTQLMGILIDRCQASNE</sequence>
<evidence type="ECO:0000256" key="2">
    <source>
        <dbReference type="ARBA" id="ARBA00022771"/>
    </source>
</evidence>
<feature type="domain" description="BED-type" evidence="5">
    <location>
        <begin position="3"/>
        <end position="55"/>
    </location>
</feature>
<dbReference type="Pfam" id="PF02892">
    <property type="entry name" value="zf-BED"/>
    <property type="match status" value="1"/>
</dbReference>
<keyword evidence="2 4" id="KW-0863">Zinc-finger</keyword>
<dbReference type="EMBL" id="BMAO01007000">
    <property type="protein sequence ID" value="GFR12993.1"/>
    <property type="molecule type" value="Genomic_DNA"/>
</dbReference>
<proteinExistence type="predicted"/>
<dbReference type="AlphaFoldDB" id="A0A8X6GYM2"/>
<dbReference type="PROSITE" id="PS50808">
    <property type="entry name" value="ZF_BED"/>
    <property type="match status" value="1"/>
</dbReference>
<dbReference type="Proteomes" id="UP000887116">
    <property type="component" value="Unassembled WGS sequence"/>
</dbReference>
<reference evidence="6" key="1">
    <citation type="submission" date="2020-07" db="EMBL/GenBank/DDBJ databases">
        <title>Multicomponent nature underlies the extraordinary mechanical properties of spider dragline silk.</title>
        <authorList>
            <person name="Kono N."/>
            <person name="Nakamura H."/>
            <person name="Mori M."/>
            <person name="Yoshida Y."/>
            <person name="Ohtoshi R."/>
            <person name="Malay A.D."/>
            <person name="Moran D.A.P."/>
            <person name="Tomita M."/>
            <person name="Numata K."/>
            <person name="Arakawa K."/>
        </authorList>
    </citation>
    <scope>NUCLEOTIDE SEQUENCE</scope>
</reference>
<dbReference type="InterPro" id="IPR003656">
    <property type="entry name" value="Znf_BED"/>
</dbReference>
<dbReference type="InterPro" id="IPR036236">
    <property type="entry name" value="Znf_C2H2_sf"/>
</dbReference>
<protein>
    <recommendedName>
        <fullName evidence="5">BED-type domain-containing protein</fullName>
    </recommendedName>
</protein>
<evidence type="ECO:0000313" key="6">
    <source>
        <dbReference type="EMBL" id="GFR12993.1"/>
    </source>
</evidence>
<dbReference type="GO" id="GO:0008270">
    <property type="term" value="F:zinc ion binding"/>
    <property type="evidence" value="ECO:0007669"/>
    <property type="project" value="UniProtKB-KW"/>
</dbReference>
<name>A0A8X6GYM2_TRICU</name>
<evidence type="ECO:0000256" key="3">
    <source>
        <dbReference type="ARBA" id="ARBA00022833"/>
    </source>
</evidence>
<evidence type="ECO:0000256" key="4">
    <source>
        <dbReference type="PROSITE-ProRule" id="PRU00027"/>
    </source>
</evidence>
<evidence type="ECO:0000313" key="7">
    <source>
        <dbReference type="Proteomes" id="UP000887116"/>
    </source>
</evidence>
<keyword evidence="1" id="KW-0479">Metal-binding</keyword>
<dbReference type="OrthoDB" id="6434339at2759"/>
<gene>
    <name evidence="6" type="ORF">TNCT_427881</name>
</gene>
<accession>A0A8X6GYM2</accession>
<dbReference type="SUPFAM" id="SSF57667">
    <property type="entry name" value="beta-beta-alpha zinc fingers"/>
    <property type="match status" value="1"/>
</dbReference>
<comment type="caution">
    <text evidence="6">The sequence shown here is derived from an EMBL/GenBank/DDBJ whole genome shotgun (WGS) entry which is preliminary data.</text>
</comment>
<dbReference type="SMART" id="SM00614">
    <property type="entry name" value="ZnF_BED"/>
    <property type="match status" value="1"/>
</dbReference>
<keyword evidence="3" id="KW-0862">Zinc</keyword>
<organism evidence="6 7">
    <name type="scientific">Trichonephila clavata</name>
    <name type="common">Joro spider</name>
    <name type="synonym">Nephila clavata</name>
    <dbReference type="NCBI Taxonomy" id="2740835"/>
    <lineage>
        <taxon>Eukaryota</taxon>
        <taxon>Metazoa</taxon>
        <taxon>Ecdysozoa</taxon>
        <taxon>Arthropoda</taxon>
        <taxon>Chelicerata</taxon>
        <taxon>Arachnida</taxon>
        <taxon>Araneae</taxon>
        <taxon>Araneomorphae</taxon>
        <taxon>Entelegynae</taxon>
        <taxon>Araneoidea</taxon>
        <taxon>Nephilidae</taxon>
        <taxon>Trichonephila</taxon>
    </lineage>
</organism>
<dbReference type="GO" id="GO:0003677">
    <property type="term" value="F:DNA binding"/>
    <property type="evidence" value="ECO:0007669"/>
    <property type="project" value="InterPro"/>
</dbReference>
<evidence type="ECO:0000259" key="5">
    <source>
        <dbReference type="PROSITE" id="PS50808"/>
    </source>
</evidence>
<evidence type="ECO:0000256" key="1">
    <source>
        <dbReference type="ARBA" id="ARBA00022723"/>
    </source>
</evidence>